<organism evidence="1 2">
    <name type="scientific">Stigmatella aurantiaca</name>
    <dbReference type="NCBI Taxonomy" id="41"/>
    <lineage>
        <taxon>Bacteria</taxon>
        <taxon>Pseudomonadati</taxon>
        <taxon>Myxococcota</taxon>
        <taxon>Myxococcia</taxon>
        <taxon>Myxococcales</taxon>
        <taxon>Cystobacterineae</taxon>
        <taxon>Archangiaceae</taxon>
        <taxon>Stigmatella</taxon>
    </lineage>
</organism>
<dbReference type="GO" id="GO:0003677">
    <property type="term" value="F:DNA binding"/>
    <property type="evidence" value="ECO:0007669"/>
    <property type="project" value="InterPro"/>
</dbReference>
<dbReference type="Gene3D" id="1.10.10.60">
    <property type="entry name" value="Homeodomain-like"/>
    <property type="match status" value="1"/>
</dbReference>
<dbReference type="InterPro" id="IPR009057">
    <property type="entry name" value="Homeodomain-like_sf"/>
</dbReference>
<evidence type="ECO:0000313" key="1">
    <source>
        <dbReference type="EMBL" id="SEL46443.1"/>
    </source>
</evidence>
<dbReference type="Proteomes" id="UP000182719">
    <property type="component" value="Unassembled WGS sequence"/>
</dbReference>
<reference evidence="2" key="1">
    <citation type="submission" date="2016-10" db="EMBL/GenBank/DDBJ databases">
        <authorList>
            <person name="Varghese N."/>
            <person name="Submissions S."/>
        </authorList>
    </citation>
    <scope>NUCLEOTIDE SEQUENCE [LARGE SCALE GENOMIC DNA]</scope>
    <source>
        <strain evidence="2">DSM 17044</strain>
    </source>
</reference>
<dbReference type="GO" id="GO:0006313">
    <property type="term" value="P:DNA transposition"/>
    <property type="evidence" value="ECO:0007669"/>
    <property type="project" value="InterPro"/>
</dbReference>
<name>A0A1H7QET3_STIAU</name>
<dbReference type="InterPro" id="IPR002514">
    <property type="entry name" value="Transposase_8"/>
</dbReference>
<dbReference type="AlphaFoldDB" id="A0A1H7QET3"/>
<evidence type="ECO:0000313" key="2">
    <source>
        <dbReference type="Proteomes" id="UP000182719"/>
    </source>
</evidence>
<dbReference type="EMBL" id="FOAP01000006">
    <property type="protein sequence ID" value="SEL46443.1"/>
    <property type="molecule type" value="Genomic_DNA"/>
</dbReference>
<dbReference type="Pfam" id="PF01527">
    <property type="entry name" value="HTH_Tnp_1"/>
    <property type="match status" value="1"/>
</dbReference>
<dbReference type="SUPFAM" id="SSF46689">
    <property type="entry name" value="Homeodomain-like"/>
    <property type="match status" value="1"/>
</dbReference>
<sequence length="57" mass="6618">MVRRKRRQFTEEFKAEAERLAQESGKSLPQVAKDLDLTESALRQWVQHAEPPQGPSR</sequence>
<gene>
    <name evidence="1" type="ORF">SAMN05444354_106114</name>
</gene>
<accession>A0A1H7QET3</accession>
<proteinExistence type="predicted"/>
<keyword evidence="2" id="KW-1185">Reference proteome</keyword>
<protein>
    <submittedName>
        <fullName evidence="1">Transposase</fullName>
    </submittedName>
</protein>
<dbReference type="GO" id="GO:0004803">
    <property type="term" value="F:transposase activity"/>
    <property type="evidence" value="ECO:0007669"/>
    <property type="project" value="InterPro"/>
</dbReference>